<name>A0A453L766_AEGTS</name>
<evidence type="ECO:0000313" key="2">
    <source>
        <dbReference type="Proteomes" id="UP000015105"/>
    </source>
</evidence>
<reference evidence="1" key="4">
    <citation type="submission" date="2019-03" db="UniProtKB">
        <authorList>
            <consortium name="EnsemblPlants"/>
        </authorList>
    </citation>
    <scope>IDENTIFICATION</scope>
</reference>
<accession>A0A453L766</accession>
<dbReference type="Proteomes" id="UP000015105">
    <property type="component" value="Chromosome 5D"/>
</dbReference>
<reference evidence="2" key="2">
    <citation type="journal article" date="2017" name="Nat. Plants">
        <title>The Aegilops tauschii genome reveals multiple impacts of transposons.</title>
        <authorList>
            <person name="Zhao G."/>
            <person name="Zou C."/>
            <person name="Li K."/>
            <person name="Wang K."/>
            <person name="Li T."/>
            <person name="Gao L."/>
            <person name="Zhang X."/>
            <person name="Wang H."/>
            <person name="Yang Z."/>
            <person name="Liu X."/>
            <person name="Jiang W."/>
            <person name="Mao L."/>
            <person name="Kong X."/>
            <person name="Jiao Y."/>
            <person name="Jia J."/>
        </authorList>
    </citation>
    <scope>NUCLEOTIDE SEQUENCE [LARGE SCALE GENOMIC DNA]</scope>
    <source>
        <strain evidence="2">cv. AL8/78</strain>
    </source>
</reference>
<dbReference type="Gramene" id="AET5Gv20653100.12">
    <property type="protein sequence ID" value="AET5Gv20653100.12"/>
    <property type="gene ID" value="AET5Gv20653100"/>
</dbReference>
<protein>
    <submittedName>
        <fullName evidence="1">Uncharacterized protein</fullName>
    </submittedName>
</protein>
<keyword evidence="2" id="KW-1185">Reference proteome</keyword>
<reference evidence="1" key="3">
    <citation type="journal article" date="2017" name="Nature">
        <title>Genome sequence of the progenitor of the wheat D genome Aegilops tauschii.</title>
        <authorList>
            <person name="Luo M.C."/>
            <person name="Gu Y.Q."/>
            <person name="Puiu D."/>
            <person name="Wang H."/>
            <person name="Twardziok S.O."/>
            <person name="Deal K.R."/>
            <person name="Huo N."/>
            <person name="Zhu T."/>
            <person name="Wang L."/>
            <person name="Wang Y."/>
            <person name="McGuire P.E."/>
            <person name="Liu S."/>
            <person name="Long H."/>
            <person name="Ramasamy R.K."/>
            <person name="Rodriguez J.C."/>
            <person name="Van S.L."/>
            <person name="Yuan L."/>
            <person name="Wang Z."/>
            <person name="Xia Z."/>
            <person name="Xiao L."/>
            <person name="Anderson O.D."/>
            <person name="Ouyang S."/>
            <person name="Liang Y."/>
            <person name="Zimin A.V."/>
            <person name="Pertea G."/>
            <person name="Qi P."/>
            <person name="Bennetzen J.L."/>
            <person name="Dai X."/>
            <person name="Dawson M.W."/>
            <person name="Muller H.G."/>
            <person name="Kugler K."/>
            <person name="Rivarola-Duarte L."/>
            <person name="Spannagl M."/>
            <person name="Mayer K.F.X."/>
            <person name="Lu F.H."/>
            <person name="Bevan M.W."/>
            <person name="Leroy P."/>
            <person name="Li P."/>
            <person name="You F.M."/>
            <person name="Sun Q."/>
            <person name="Liu Z."/>
            <person name="Lyons E."/>
            <person name="Wicker T."/>
            <person name="Salzberg S.L."/>
            <person name="Devos K.M."/>
            <person name="Dvorak J."/>
        </authorList>
    </citation>
    <scope>NUCLEOTIDE SEQUENCE [LARGE SCALE GENOMIC DNA]</scope>
    <source>
        <strain evidence="1">cv. AL8/78</strain>
    </source>
</reference>
<reference evidence="1" key="5">
    <citation type="journal article" date="2021" name="G3 (Bethesda)">
        <title>Aegilops tauschii genome assembly Aet v5.0 features greater sequence contiguity and improved annotation.</title>
        <authorList>
            <person name="Wang L."/>
            <person name="Zhu T."/>
            <person name="Rodriguez J.C."/>
            <person name="Deal K.R."/>
            <person name="Dubcovsky J."/>
            <person name="McGuire P.E."/>
            <person name="Lux T."/>
            <person name="Spannagl M."/>
            <person name="Mayer K.F.X."/>
            <person name="Baldrich P."/>
            <person name="Meyers B.C."/>
            <person name="Huo N."/>
            <person name="Gu Y.Q."/>
            <person name="Zhou H."/>
            <person name="Devos K.M."/>
            <person name="Bennetzen J.L."/>
            <person name="Unver T."/>
            <person name="Budak H."/>
            <person name="Gulick P.J."/>
            <person name="Galiba G."/>
            <person name="Kalapos B."/>
            <person name="Nelson D.R."/>
            <person name="Li P."/>
            <person name="You F.M."/>
            <person name="Luo M.C."/>
            <person name="Dvorak J."/>
        </authorList>
    </citation>
    <scope>NUCLEOTIDE SEQUENCE [LARGE SCALE GENOMIC DNA]</scope>
    <source>
        <strain evidence="1">cv. AL8/78</strain>
    </source>
</reference>
<sequence>TLSELKNGTCMGLLQKVTGLSLNNLHRPLDFHQGGPSLHLNPIKIRQINISL</sequence>
<dbReference type="EnsemblPlants" id="AET5Gv20653100.12">
    <property type="protein sequence ID" value="AET5Gv20653100.12"/>
    <property type="gene ID" value="AET5Gv20653100"/>
</dbReference>
<organism evidence="1 2">
    <name type="scientific">Aegilops tauschii subsp. strangulata</name>
    <name type="common">Goatgrass</name>
    <dbReference type="NCBI Taxonomy" id="200361"/>
    <lineage>
        <taxon>Eukaryota</taxon>
        <taxon>Viridiplantae</taxon>
        <taxon>Streptophyta</taxon>
        <taxon>Embryophyta</taxon>
        <taxon>Tracheophyta</taxon>
        <taxon>Spermatophyta</taxon>
        <taxon>Magnoliopsida</taxon>
        <taxon>Liliopsida</taxon>
        <taxon>Poales</taxon>
        <taxon>Poaceae</taxon>
        <taxon>BOP clade</taxon>
        <taxon>Pooideae</taxon>
        <taxon>Triticodae</taxon>
        <taxon>Triticeae</taxon>
        <taxon>Triticinae</taxon>
        <taxon>Aegilops</taxon>
    </lineage>
</organism>
<reference evidence="2" key="1">
    <citation type="journal article" date="2014" name="Science">
        <title>Ancient hybridizations among the ancestral genomes of bread wheat.</title>
        <authorList>
            <consortium name="International Wheat Genome Sequencing Consortium,"/>
            <person name="Marcussen T."/>
            <person name="Sandve S.R."/>
            <person name="Heier L."/>
            <person name="Spannagl M."/>
            <person name="Pfeifer M."/>
            <person name="Jakobsen K.S."/>
            <person name="Wulff B.B."/>
            <person name="Steuernagel B."/>
            <person name="Mayer K.F."/>
            <person name="Olsen O.A."/>
        </authorList>
    </citation>
    <scope>NUCLEOTIDE SEQUENCE [LARGE SCALE GENOMIC DNA]</scope>
    <source>
        <strain evidence="2">cv. AL8/78</strain>
    </source>
</reference>
<dbReference type="AlphaFoldDB" id="A0A453L766"/>
<evidence type="ECO:0000313" key="1">
    <source>
        <dbReference type="EnsemblPlants" id="AET5Gv20653100.12"/>
    </source>
</evidence>
<proteinExistence type="predicted"/>